<evidence type="ECO:0008006" key="3">
    <source>
        <dbReference type="Google" id="ProtNLM"/>
    </source>
</evidence>
<dbReference type="AlphaFoldDB" id="A0A6P2CEL9"/>
<dbReference type="EMBL" id="QRCM01000001">
    <property type="protein sequence ID" value="TXG90903.1"/>
    <property type="molecule type" value="Genomic_DNA"/>
</dbReference>
<dbReference type="SUPFAM" id="SSF52540">
    <property type="entry name" value="P-loop containing nucleoside triphosphate hydrolases"/>
    <property type="match status" value="1"/>
</dbReference>
<sequence length="184" mass="20713">MDVRALATRIGARPHGRAGARVVAIDGRSGSGKTRLAHDLAPLLDAAVVHMDDLYAGWDDLIASGARLHDAILAPLDAGRPARWRRFDWERGEFAEWHKLPPHGTILVEGCGSARRAWRELYSYVVWLSVPAEERVRRLRARADWPAHREHVQRWAHDESVLYGDERPWEWADLVVGDAANPLG</sequence>
<gene>
    <name evidence="1" type="ORF">DW322_12560</name>
</gene>
<proteinExistence type="predicted"/>
<dbReference type="RefSeq" id="WP_010837632.1">
    <property type="nucleotide sequence ID" value="NZ_QRCM01000001.1"/>
</dbReference>
<accession>A0A6P2CEL9</accession>
<comment type="caution">
    <text evidence="1">The sequence shown here is derived from an EMBL/GenBank/DDBJ whole genome shotgun (WGS) entry which is preliminary data.</text>
</comment>
<evidence type="ECO:0000313" key="2">
    <source>
        <dbReference type="Proteomes" id="UP000471120"/>
    </source>
</evidence>
<protein>
    <recommendedName>
        <fullName evidence="3">Uridine kinase</fullName>
    </recommendedName>
</protein>
<dbReference type="Proteomes" id="UP000471120">
    <property type="component" value="Unassembled WGS sequence"/>
</dbReference>
<reference evidence="1 2" key="1">
    <citation type="submission" date="2018-07" db="EMBL/GenBank/DDBJ databases">
        <title>Genome sequence of Rhodococcus rhodnii ATCC 35071 from Rhodnius prolixus.</title>
        <authorList>
            <person name="Patel V."/>
            <person name="Vogel K.J."/>
        </authorList>
    </citation>
    <scope>NUCLEOTIDE SEQUENCE [LARGE SCALE GENOMIC DNA]</scope>
    <source>
        <strain evidence="1 2">ATCC 35071</strain>
    </source>
</reference>
<organism evidence="1 2">
    <name type="scientific">Rhodococcus rhodnii</name>
    <dbReference type="NCBI Taxonomy" id="38312"/>
    <lineage>
        <taxon>Bacteria</taxon>
        <taxon>Bacillati</taxon>
        <taxon>Actinomycetota</taxon>
        <taxon>Actinomycetes</taxon>
        <taxon>Mycobacteriales</taxon>
        <taxon>Nocardiaceae</taxon>
        <taxon>Rhodococcus</taxon>
    </lineage>
</organism>
<name>A0A6P2CEL9_9NOCA</name>
<dbReference type="Gene3D" id="3.40.50.300">
    <property type="entry name" value="P-loop containing nucleotide triphosphate hydrolases"/>
    <property type="match status" value="1"/>
</dbReference>
<evidence type="ECO:0000313" key="1">
    <source>
        <dbReference type="EMBL" id="TXG90903.1"/>
    </source>
</evidence>
<dbReference type="InterPro" id="IPR027417">
    <property type="entry name" value="P-loop_NTPase"/>
</dbReference>